<dbReference type="SUPFAM" id="SSF53901">
    <property type="entry name" value="Thiolase-like"/>
    <property type="match status" value="2"/>
</dbReference>
<dbReference type="Proteomes" id="UP000036908">
    <property type="component" value="Unassembled WGS sequence"/>
</dbReference>
<evidence type="ECO:0000259" key="4">
    <source>
        <dbReference type="Pfam" id="PF00195"/>
    </source>
</evidence>
<dbReference type="OrthoDB" id="9786288at2"/>
<proteinExistence type="inferred from homology"/>
<dbReference type="EMBL" id="JSVA01000001">
    <property type="protein sequence ID" value="KOF04634.1"/>
    <property type="molecule type" value="Genomic_DNA"/>
</dbReference>
<sequence>MRSVISAIGTAVPENKIPQKEILEFMANAHGFEGKDKTRLKALYRASGIQTRHSVISDYSSLNIEDWKFYPKNRDLSPFPTTQQRSLLYKKTAPDLAMQAVKNCIQKSDIKLDEVTHLITISCTGMYAPGLDIDLVNGLKLRPDVQRTCINFMGCYAAITGIRTADAFCKADPKAKVLVVSTELCTIHFQNKTDEDNLLANALFSDGAAALLMTSSEQGNKGLSPVAFHNQILNDGGENMAWDIGDFGFEMKLSSYVPNLIESGIAGMIDQLKKKMGGSSIQQYAIHPGGKRILEVIEQELNLDKNDNRYAYEVLQNYGNMSSATLIFVLEKLMQEKPKKGEHCLSVAFGPGLTLESMVLEIV</sequence>
<feature type="domain" description="Chalcone/stilbene synthase N-terminal" evidence="4">
    <location>
        <begin position="4"/>
        <end position="215"/>
    </location>
</feature>
<evidence type="ECO:0000313" key="6">
    <source>
        <dbReference type="EMBL" id="KOF04634.1"/>
    </source>
</evidence>
<gene>
    <name evidence="6" type="ORF">OB69_00835</name>
</gene>
<evidence type="ECO:0000259" key="5">
    <source>
        <dbReference type="Pfam" id="PF02797"/>
    </source>
</evidence>
<evidence type="ECO:0000256" key="3">
    <source>
        <dbReference type="PIRSR" id="PIRSR000451-1"/>
    </source>
</evidence>
<dbReference type="GO" id="GO:0030639">
    <property type="term" value="P:polyketide biosynthetic process"/>
    <property type="evidence" value="ECO:0007669"/>
    <property type="project" value="TreeGrafter"/>
</dbReference>
<comment type="caution">
    <text evidence="6">The sequence shown here is derived from an EMBL/GenBank/DDBJ whole genome shotgun (WGS) entry which is preliminary data.</text>
</comment>
<dbReference type="AlphaFoldDB" id="A0A0L8AQM3"/>
<dbReference type="InterPro" id="IPR001099">
    <property type="entry name" value="Chalcone/stilbene_synt_N"/>
</dbReference>
<dbReference type="Pfam" id="PF00195">
    <property type="entry name" value="Chal_sti_synt_N"/>
    <property type="match status" value="1"/>
</dbReference>
<dbReference type="InterPro" id="IPR016039">
    <property type="entry name" value="Thiolase-like"/>
</dbReference>
<keyword evidence="2" id="KW-0808">Transferase</keyword>
<dbReference type="RefSeq" id="WP_053221791.1">
    <property type="nucleotide sequence ID" value="NZ_JSVA01000001.1"/>
</dbReference>
<protein>
    <submittedName>
        <fullName evidence="6">Naringenin-chalcone synthase</fullName>
    </submittedName>
</protein>
<accession>A0A0L8AQM3</accession>
<reference evidence="7" key="1">
    <citation type="submission" date="2014-11" db="EMBL/GenBank/DDBJ databases">
        <title>Genome sequencing of Roseivirga sp. D-25.</title>
        <authorList>
            <person name="Selvaratnam C."/>
            <person name="Thevarajoo S."/>
            <person name="Goh K.M."/>
            <person name="Eee R."/>
            <person name="Chan K.-G."/>
            <person name="Chong C.S."/>
        </authorList>
    </citation>
    <scope>NUCLEOTIDE SEQUENCE [LARGE SCALE GENOMIC DNA]</scope>
    <source>
        <strain evidence="7">D-25</strain>
    </source>
</reference>
<dbReference type="InterPro" id="IPR011141">
    <property type="entry name" value="Polyketide_synthase_type-III"/>
</dbReference>
<evidence type="ECO:0000313" key="7">
    <source>
        <dbReference type="Proteomes" id="UP000036908"/>
    </source>
</evidence>
<organism evidence="6 7">
    <name type="scientific">Roseivirga seohaensis subsp. aquiponti</name>
    <dbReference type="NCBI Taxonomy" id="1566026"/>
    <lineage>
        <taxon>Bacteria</taxon>
        <taxon>Pseudomonadati</taxon>
        <taxon>Bacteroidota</taxon>
        <taxon>Cytophagia</taxon>
        <taxon>Cytophagales</taxon>
        <taxon>Roseivirgaceae</taxon>
        <taxon>Roseivirga</taxon>
    </lineage>
</organism>
<evidence type="ECO:0000256" key="1">
    <source>
        <dbReference type="ARBA" id="ARBA00005531"/>
    </source>
</evidence>
<name>A0A0L8AQM3_9BACT</name>
<dbReference type="PATRIC" id="fig|1566026.4.peg.178"/>
<feature type="domain" description="Chalcone/stilbene synthase C-terminal" evidence="5">
    <location>
        <begin position="230"/>
        <end position="361"/>
    </location>
</feature>
<dbReference type="PIRSF" id="PIRSF000451">
    <property type="entry name" value="PKS_III"/>
    <property type="match status" value="1"/>
</dbReference>
<dbReference type="Pfam" id="PF02797">
    <property type="entry name" value="Chal_sti_synt_C"/>
    <property type="match status" value="1"/>
</dbReference>
<dbReference type="PANTHER" id="PTHR11877:SF46">
    <property type="entry name" value="TYPE III POLYKETIDE SYNTHASE A"/>
    <property type="match status" value="1"/>
</dbReference>
<dbReference type="Gene3D" id="3.40.47.10">
    <property type="match status" value="2"/>
</dbReference>
<dbReference type="PANTHER" id="PTHR11877">
    <property type="entry name" value="HYDROXYMETHYLGLUTARYL-COA SYNTHASE"/>
    <property type="match status" value="1"/>
</dbReference>
<evidence type="ECO:0000256" key="2">
    <source>
        <dbReference type="ARBA" id="ARBA00022679"/>
    </source>
</evidence>
<dbReference type="InterPro" id="IPR012328">
    <property type="entry name" value="Chalcone/stilbene_synt_C"/>
</dbReference>
<dbReference type="CDD" id="cd00831">
    <property type="entry name" value="CHS_like"/>
    <property type="match status" value="1"/>
</dbReference>
<feature type="active site" description="Acyl-thioester intermediate" evidence="3">
    <location>
        <position position="155"/>
    </location>
</feature>
<keyword evidence="7" id="KW-1185">Reference proteome</keyword>
<dbReference type="GO" id="GO:0016747">
    <property type="term" value="F:acyltransferase activity, transferring groups other than amino-acyl groups"/>
    <property type="evidence" value="ECO:0007669"/>
    <property type="project" value="InterPro"/>
</dbReference>
<comment type="similarity">
    <text evidence="1">Belongs to the thiolase-like superfamily. Chalcone/stilbene synthases family.</text>
</comment>